<evidence type="ECO:0000313" key="2">
    <source>
        <dbReference type="EMBL" id="MFC6199856.1"/>
    </source>
</evidence>
<dbReference type="EMBL" id="JBHSSW010000066">
    <property type="protein sequence ID" value="MFC6199856.1"/>
    <property type="molecule type" value="Genomic_DNA"/>
</dbReference>
<evidence type="ECO:0008006" key="4">
    <source>
        <dbReference type="Google" id="ProtNLM"/>
    </source>
</evidence>
<feature type="region of interest" description="Disordered" evidence="1">
    <location>
        <begin position="50"/>
        <end position="85"/>
    </location>
</feature>
<reference evidence="3" key="1">
    <citation type="journal article" date="2019" name="Int. J. Syst. Evol. Microbiol.">
        <title>The Global Catalogue of Microorganisms (GCM) 10K type strain sequencing project: providing services to taxonomists for standard genome sequencing and annotation.</title>
        <authorList>
            <consortium name="The Broad Institute Genomics Platform"/>
            <consortium name="The Broad Institute Genome Sequencing Center for Infectious Disease"/>
            <person name="Wu L."/>
            <person name="Ma J."/>
        </authorList>
    </citation>
    <scope>NUCLEOTIDE SEQUENCE [LARGE SCALE GENOMIC DNA]</scope>
    <source>
        <strain evidence="3">CGMCC-1.15741</strain>
    </source>
</reference>
<evidence type="ECO:0000313" key="3">
    <source>
        <dbReference type="Proteomes" id="UP001596303"/>
    </source>
</evidence>
<name>A0ABW1SEA5_9PROT</name>
<dbReference type="Proteomes" id="UP001596303">
    <property type="component" value="Unassembled WGS sequence"/>
</dbReference>
<sequence>MNGDFCTNEGALKLKQKIEAYWKDRGFDVNIDLVDAGFVAAMRSGRTDVRSNMVNGMPSRNEGKASRDLVARKKPMGAERVAGWA</sequence>
<gene>
    <name evidence="2" type="ORF">ACFQDM_17405</name>
</gene>
<keyword evidence="3" id="KW-1185">Reference proteome</keyword>
<organism evidence="2 3">
    <name type="scientific">Ponticaulis profundi</name>
    <dbReference type="NCBI Taxonomy" id="2665222"/>
    <lineage>
        <taxon>Bacteria</taxon>
        <taxon>Pseudomonadati</taxon>
        <taxon>Pseudomonadota</taxon>
        <taxon>Alphaproteobacteria</taxon>
        <taxon>Hyphomonadales</taxon>
        <taxon>Hyphomonadaceae</taxon>
        <taxon>Ponticaulis</taxon>
    </lineage>
</organism>
<accession>A0ABW1SEA5</accession>
<dbReference type="RefSeq" id="WP_377381402.1">
    <property type="nucleotide sequence ID" value="NZ_JBHSSW010000066.1"/>
</dbReference>
<protein>
    <recommendedName>
        <fullName evidence="4">Phosphoglycolate phosphatase</fullName>
    </recommendedName>
</protein>
<proteinExistence type="predicted"/>
<comment type="caution">
    <text evidence="2">The sequence shown here is derived from an EMBL/GenBank/DDBJ whole genome shotgun (WGS) entry which is preliminary data.</text>
</comment>
<evidence type="ECO:0000256" key="1">
    <source>
        <dbReference type="SAM" id="MobiDB-lite"/>
    </source>
</evidence>
<feature type="compositionally biased region" description="Basic and acidic residues" evidence="1">
    <location>
        <begin position="61"/>
        <end position="71"/>
    </location>
</feature>